<sequence length="84" mass="9585">MVFVKYDRDLKVIAVKMSRRGMSLAEINALIEKDPLAFTNEQQEFVLAALEAEPTLYVDKIQSHIQVMTGVQYPLCTILDELKI</sequence>
<proteinExistence type="predicted"/>
<comment type="caution">
    <text evidence="1">The sequence shown here is derived from an EMBL/GenBank/DDBJ whole genome shotgun (WGS) entry which is preliminary data.</text>
</comment>
<evidence type="ECO:0000313" key="1">
    <source>
        <dbReference type="EMBL" id="PLW24470.1"/>
    </source>
</evidence>
<reference evidence="1 2" key="1">
    <citation type="submission" date="2017-11" db="EMBL/GenBank/DDBJ databases">
        <title>De novo assembly and phasing of dikaryotic genomes from two isolates of Puccinia coronata f. sp. avenae, the causal agent of oat crown rust.</title>
        <authorList>
            <person name="Miller M.E."/>
            <person name="Zhang Y."/>
            <person name="Omidvar V."/>
            <person name="Sperschneider J."/>
            <person name="Schwessinger B."/>
            <person name="Raley C."/>
            <person name="Palmer J.M."/>
            <person name="Garnica D."/>
            <person name="Upadhyaya N."/>
            <person name="Rathjen J."/>
            <person name="Taylor J.M."/>
            <person name="Park R.F."/>
            <person name="Dodds P.N."/>
            <person name="Hirsch C.D."/>
            <person name="Kianian S.F."/>
            <person name="Figueroa M."/>
        </authorList>
    </citation>
    <scope>NUCLEOTIDE SEQUENCE [LARGE SCALE GENOMIC DNA]</scope>
    <source>
        <strain evidence="1">12SD80</strain>
    </source>
</reference>
<protein>
    <submittedName>
        <fullName evidence="1">Uncharacterized protein</fullName>
    </submittedName>
</protein>
<dbReference type="Proteomes" id="UP000235392">
    <property type="component" value="Unassembled WGS sequence"/>
</dbReference>
<dbReference type="EMBL" id="PGCI01000608">
    <property type="protein sequence ID" value="PLW24470.1"/>
    <property type="molecule type" value="Genomic_DNA"/>
</dbReference>
<gene>
    <name evidence="1" type="ORF">PCASD_07438</name>
</gene>
<dbReference type="PANTHER" id="PTHR46564:SF1">
    <property type="entry name" value="TRANSPOSASE"/>
    <property type="match status" value="1"/>
</dbReference>
<organism evidence="1 2">
    <name type="scientific">Puccinia coronata f. sp. avenae</name>
    <dbReference type="NCBI Taxonomy" id="200324"/>
    <lineage>
        <taxon>Eukaryota</taxon>
        <taxon>Fungi</taxon>
        <taxon>Dikarya</taxon>
        <taxon>Basidiomycota</taxon>
        <taxon>Pucciniomycotina</taxon>
        <taxon>Pucciniomycetes</taxon>
        <taxon>Pucciniales</taxon>
        <taxon>Pucciniaceae</taxon>
        <taxon>Puccinia</taxon>
    </lineage>
</organism>
<accession>A0A2N5TG44</accession>
<name>A0A2N5TG44_9BASI</name>
<dbReference type="PANTHER" id="PTHR46564">
    <property type="entry name" value="TRANSPOSASE"/>
    <property type="match status" value="1"/>
</dbReference>
<evidence type="ECO:0000313" key="2">
    <source>
        <dbReference type="Proteomes" id="UP000235392"/>
    </source>
</evidence>
<dbReference type="AlphaFoldDB" id="A0A2N5TG44"/>